<keyword evidence="5" id="KW-1185">Reference proteome</keyword>
<dbReference type="InterPro" id="IPR006823">
    <property type="entry name" value="Ceramidase_alk"/>
</dbReference>
<dbReference type="RefSeq" id="WP_202857461.1">
    <property type="nucleotide sequence ID" value="NZ_JAEUGD010000058.1"/>
</dbReference>
<dbReference type="GO" id="GO:0005576">
    <property type="term" value="C:extracellular region"/>
    <property type="evidence" value="ECO:0007669"/>
    <property type="project" value="TreeGrafter"/>
</dbReference>
<dbReference type="GO" id="GO:0017040">
    <property type="term" value="F:N-acylsphingosine amidohydrolase activity"/>
    <property type="evidence" value="ECO:0007669"/>
    <property type="project" value="UniProtKB-UniRule"/>
</dbReference>
<keyword evidence="2" id="KW-0378">Hydrolase</keyword>
<dbReference type="AlphaFoldDB" id="A0A937KF78"/>
<keyword evidence="2" id="KW-0443">Lipid metabolism</keyword>
<dbReference type="PANTHER" id="PTHR12670">
    <property type="entry name" value="CERAMIDASE"/>
    <property type="match status" value="1"/>
</dbReference>
<dbReference type="Proteomes" id="UP000614216">
    <property type="component" value="Unassembled WGS sequence"/>
</dbReference>
<gene>
    <name evidence="4" type="ORF">JMN32_16500</name>
</gene>
<protein>
    <recommendedName>
        <fullName evidence="2">Neutral ceramidase</fullName>
        <ecNumber evidence="2">3.5.1.23</ecNumber>
    </recommendedName>
</protein>
<dbReference type="GO" id="GO:0016020">
    <property type="term" value="C:membrane"/>
    <property type="evidence" value="ECO:0007669"/>
    <property type="project" value="GOC"/>
</dbReference>
<name>A0A937KF78_9BACT</name>
<dbReference type="EMBL" id="JAEUGD010000058">
    <property type="protein sequence ID" value="MBL6447918.1"/>
    <property type="molecule type" value="Genomic_DNA"/>
</dbReference>
<dbReference type="GO" id="GO:0046512">
    <property type="term" value="P:sphingosine biosynthetic process"/>
    <property type="evidence" value="ECO:0007669"/>
    <property type="project" value="TreeGrafter"/>
</dbReference>
<keyword evidence="2" id="KW-0746">Sphingolipid metabolism</keyword>
<dbReference type="GO" id="GO:0046872">
    <property type="term" value="F:metal ion binding"/>
    <property type="evidence" value="ECO:0007669"/>
    <property type="project" value="UniProtKB-KW"/>
</dbReference>
<feature type="binding site" evidence="1">
    <location>
        <position position="233"/>
    </location>
    <ligand>
        <name>Zn(2+)</name>
        <dbReference type="ChEBI" id="CHEBI:29105"/>
    </ligand>
</feature>
<dbReference type="EC" id="3.5.1.23" evidence="2"/>
<evidence type="ECO:0000313" key="4">
    <source>
        <dbReference type="EMBL" id="MBL6447918.1"/>
    </source>
</evidence>
<comment type="catalytic activity">
    <reaction evidence="2">
        <text>an N-acylsphing-4-enine + H2O = sphing-4-enine + a fatty acid</text>
        <dbReference type="Rhea" id="RHEA:20856"/>
        <dbReference type="ChEBI" id="CHEBI:15377"/>
        <dbReference type="ChEBI" id="CHEBI:28868"/>
        <dbReference type="ChEBI" id="CHEBI:52639"/>
        <dbReference type="ChEBI" id="CHEBI:57756"/>
        <dbReference type="EC" id="3.5.1.23"/>
    </reaction>
</comment>
<comment type="caution">
    <text evidence="4">The sequence shown here is derived from an EMBL/GenBank/DDBJ whole genome shotgun (WGS) entry which is preliminary data.</text>
</comment>
<comment type="similarity">
    <text evidence="2">Belongs to the neutral ceramidase family.</text>
</comment>
<keyword evidence="1" id="KW-0862">Zinc</keyword>
<sequence length="469" mass="53391">MDRLDKSTWFLCFIFYLAGIQHCQAQEHDLMGSAVSIDMEPEIGIPLAGYGSESRRLEKKDWSGDIPHSFMFKPSIGLLDPIRSKVIFLQNEKHQLLFISLDMIGVSYRFVNSLCKRLKPLGFERDQLFISGTHTHSGPGTVSRKLLLEFVATDIFQRENYDHIVNKVYESVLKAIDQKEPVKLYQTGFSVQGLQKNKWREGRKDYVDREVQLLMLQNSQGQWLGGMVNFAIHGGSLGPENLKYSADVIGAIERNMEKLIASKNTTDARPPTVALFQGALGDVGVIRRGYKKMHWIGEEFARQAMPALENLSPVAPTLSSTSKKIWLGIPGYSLKYANRKTLAKKKWIPPLRVPMPGLMNQYTRISIARIGDILMFTWPGEASTTLGFWLKALSKRNGYDNAWILGLTNDYVGYFTTQSEYYEGQYDSRSSLFNFRGGRRVIRKHQKQLSEIIEPDRLDFGGELISENR</sequence>
<evidence type="ECO:0000259" key="3">
    <source>
        <dbReference type="Pfam" id="PF04734"/>
    </source>
</evidence>
<evidence type="ECO:0000313" key="5">
    <source>
        <dbReference type="Proteomes" id="UP000614216"/>
    </source>
</evidence>
<proteinExistence type="inferred from homology"/>
<keyword evidence="1" id="KW-0479">Metal-binding</keyword>
<feature type="binding site" evidence="1">
    <location>
        <position position="134"/>
    </location>
    <ligand>
        <name>Zn(2+)</name>
        <dbReference type="ChEBI" id="CHEBI:29105"/>
    </ligand>
</feature>
<reference evidence="4" key="1">
    <citation type="submission" date="2021-01" db="EMBL/GenBank/DDBJ databases">
        <title>Fulvivirga kasyanovii gen. nov., sp nov., a novel member of the phylum Bacteroidetes isolated from seawater in a mussel farm.</title>
        <authorList>
            <person name="Zhao L.-H."/>
            <person name="Wang Z.-J."/>
        </authorList>
    </citation>
    <scope>NUCLEOTIDE SEQUENCE</scope>
    <source>
        <strain evidence="4">29W222</strain>
    </source>
</reference>
<feature type="domain" description="Neutral/alkaline non-lysosomal ceramidase N-terminal" evidence="3">
    <location>
        <begin position="82"/>
        <end position="283"/>
    </location>
</feature>
<dbReference type="GO" id="GO:0042759">
    <property type="term" value="P:long-chain fatty acid biosynthetic process"/>
    <property type="evidence" value="ECO:0007669"/>
    <property type="project" value="TreeGrafter"/>
</dbReference>
<dbReference type="GO" id="GO:0046514">
    <property type="term" value="P:ceramide catabolic process"/>
    <property type="evidence" value="ECO:0007669"/>
    <property type="project" value="InterPro"/>
</dbReference>
<dbReference type="InterPro" id="IPR031329">
    <property type="entry name" value="NEUT/ALK_ceramidase_N"/>
</dbReference>
<accession>A0A937KF78</accession>
<evidence type="ECO:0000256" key="1">
    <source>
        <dbReference type="PIRSR" id="PIRSR606823-2"/>
    </source>
</evidence>
<comment type="cofactor">
    <cofactor evidence="1">
        <name>Zn(2+)</name>
        <dbReference type="ChEBI" id="CHEBI:29105"/>
    </cofactor>
    <text evidence="1">Binds 1 zinc ion per subunit.</text>
</comment>
<evidence type="ECO:0000256" key="2">
    <source>
        <dbReference type="RuleBase" id="RU366019"/>
    </source>
</evidence>
<dbReference type="PANTHER" id="PTHR12670:SF1">
    <property type="entry name" value="NEUTRAL CERAMIDASE"/>
    <property type="match status" value="1"/>
</dbReference>
<organism evidence="4 5">
    <name type="scientific">Fulvivirga marina</name>
    <dbReference type="NCBI Taxonomy" id="2494733"/>
    <lineage>
        <taxon>Bacteria</taxon>
        <taxon>Pseudomonadati</taxon>
        <taxon>Bacteroidota</taxon>
        <taxon>Cytophagia</taxon>
        <taxon>Cytophagales</taxon>
        <taxon>Fulvivirgaceae</taxon>
        <taxon>Fulvivirga</taxon>
    </lineage>
</organism>
<dbReference type="Pfam" id="PF04734">
    <property type="entry name" value="Ceramidase_alk"/>
    <property type="match status" value="1"/>
</dbReference>